<dbReference type="Proteomes" id="UP000198310">
    <property type="component" value="Unassembled WGS sequence"/>
</dbReference>
<dbReference type="EMBL" id="FZNS01000006">
    <property type="protein sequence ID" value="SNR75810.1"/>
    <property type="molecule type" value="Genomic_DNA"/>
</dbReference>
<name>A0A238YXL7_9BACT</name>
<dbReference type="AlphaFoldDB" id="A0A238YXL7"/>
<dbReference type="Gene3D" id="2.60.40.1930">
    <property type="match status" value="1"/>
</dbReference>
<proteinExistence type="predicted"/>
<sequence length="804" mass="90220">MSSSISCIRSFSRQYLPVLLLWIMGVGTAQAQSDSVRSLARRFNQYQQQTLQEKLYLHLDRPLYLTGETMWFKVYAVDGTYAQPLAQSAVVYVEVLDKNRRAVLQGKVPLAKAIGQGSFQLPSSLNSGSYTVRAYTSWMKNFSPEYYFHSPVTIVNTARASGVVSTLDTASYDVHFFPEGGNLVRGIASKVAFKVTDRAGRSIPVVGTLLDAQGKSLTTFKTLRFGMGAFTFTPAAEAAYTAVLKLPSGRIVSRKLPAVYRAGYVMHLEEAGLQQIRIVVQTTDADADRVDLLGHARQQLTTATSAPIRNGQAEFLINKATLSEGISHFTVFNHRHQPVCERLYFQRPKQQLTIKAQLDKGQYATRQKVNLQLTTATASQPLPANLSVAVYRLDSLAAPAPSITSYLWLASDLKGMVENPDYYFTSTEPEAAAATENLMLTHGWSRFRWEDVLANRLPAFQYLPELQSHLVRGRITHQGTGQPAPDITAYLSSPSRLIRLANSISARDGSIQFEVDDFYGTRDIVVQTNTQHDSTYAVEIFSPFSQQYATGVFSSVFTPYPRFKNAFTQRHVQAQVQNAYFRRYNNLYTLPDTDSLAFYGMPDERYMLDDYTRFKTLEEVLREYVPGVKVRIKKDGFHFTVLDNPNRSIFSDPPLVLLDGMPVFNTNRIMAMDPLKIQKLEVLDSRYFQGRSMYSGIVSFTTYKGNLDGFPLDPKALVQEYEGMQLQREFYAPRYETPAQQQSRLPDLRNLLYWNPAVTTTSAARALEFYTSDQPGMYQVVVQGLAANGLSGSTSLAFEVSQAL</sequence>
<keyword evidence="3" id="KW-1185">Reference proteome</keyword>
<gene>
    <name evidence="2" type="ORF">SAMN06269173_106171</name>
</gene>
<evidence type="ECO:0000313" key="2">
    <source>
        <dbReference type="EMBL" id="SNR75810.1"/>
    </source>
</evidence>
<feature type="domain" description="Macroglobulin" evidence="1">
    <location>
        <begin position="54"/>
        <end position="138"/>
    </location>
</feature>
<reference evidence="3" key="1">
    <citation type="submission" date="2017-06" db="EMBL/GenBank/DDBJ databases">
        <authorList>
            <person name="Varghese N."/>
            <person name="Submissions S."/>
        </authorList>
    </citation>
    <scope>NUCLEOTIDE SEQUENCE [LARGE SCALE GENOMIC DNA]</scope>
    <source>
        <strain evidence="3">DSM 28041</strain>
    </source>
</reference>
<dbReference type="RefSeq" id="WP_089333264.1">
    <property type="nucleotide sequence ID" value="NZ_FZNS01000006.1"/>
</dbReference>
<accession>A0A238YXL7</accession>
<evidence type="ECO:0000259" key="1">
    <source>
        <dbReference type="Pfam" id="PF01835"/>
    </source>
</evidence>
<organism evidence="2 3">
    <name type="scientific">Hymenobacter mucosus</name>
    <dbReference type="NCBI Taxonomy" id="1411120"/>
    <lineage>
        <taxon>Bacteria</taxon>
        <taxon>Pseudomonadati</taxon>
        <taxon>Bacteroidota</taxon>
        <taxon>Cytophagia</taxon>
        <taxon>Cytophagales</taxon>
        <taxon>Hymenobacteraceae</taxon>
        <taxon>Hymenobacter</taxon>
    </lineage>
</organism>
<dbReference type="InterPro" id="IPR002890">
    <property type="entry name" value="MG2"/>
</dbReference>
<dbReference type="Pfam" id="PF01835">
    <property type="entry name" value="MG2"/>
    <property type="match status" value="1"/>
</dbReference>
<evidence type="ECO:0000313" key="3">
    <source>
        <dbReference type="Proteomes" id="UP000198310"/>
    </source>
</evidence>
<dbReference type="GO" id="GO:0004866">
    <property type="term" value="F:endopeptidase inhibitor activity"/>
    <property type="evidence" value="ECO:0007669"/>
    <property type="project" value="InterPro"/>
</dbReference>
<protein>
    <submittedName>
        <fullName evidence="2">MG2 domain-containing protein</fullName>
    </submittedName>
</protein>